<protein>
    <submittedName>
        <fullName evidence="1">Uncharacterized protein</fullName>
    </submittedName>
</protein>
<keyword evidence="2" id="KW-1185">Reference proteome</keyword>
<dbReference type="Proteomes" id="UP000626844">
    <property type="component" value="Unassembled WGS sequence"/>
</dbReference>
<accession>A0A926RYN8</accession>
<dbReference type="AlphaFoldDB" id="A0A926RYN8"/>
<dbReference type="EMBL" id="JACXAI010000017">
    <property type="protein sequence ID" value="MBD1381347.1"/>
    <property type="molecule type" value="Genomic_DNA"/>
</dbReference>
<evidence type="ECO:0000313" key="2">
    <source>
        <dbReference type="Proteomes" id="UP000626844"/>
    </source>
</evidence>
<dbReference type="RefSeq" id="WP_191158942.1">
    <property type="nucleotide sequence ID" value="NZ_JACXAI010000017.1"/>
</dbReference>
<proteinExistence type="predicted"/>
<evidence type="ECO:0000313" key="1">
    <source>
        <dbReference type="EMBL" id="MBD1381347.1"/>
    </source>
</evidence>
<comment type="caution">
    <text evidence="1">The sequence shown here is derived from an EMBL/GenBank/DDBJ whole genome shotgun (WGS) entry which is preliminary data.</text>
</comment>
<gene>
    <name evidence="1" type="ORF">IC621_13990</name>
</gene>
<sequence length="50" mass="5762">MGTATIKRIDKSNVTGLSKNKKDLLKKHMGSASVKIDLNKVRDWWKYENN</sequence>
<reference evidence="1" key="1">
    <citation type="submission" date="2020-09" db="EMBL/GenBank/DDBJ databases">
        <title>A novel bacterium of genus Bacillus, isolated from South China Sea.</title>
        <authorList>
            <person name="Huang H."/>
            <person name="Mo K."/>
            <person name="Hu Y."/>
        </authorList>
    </citation>
    <scope>NUCLEOTIDE SEQUENCE</scope>
    <source>
        <strain evidence="1">IB182487</strain>
    </source>
</reference>
<organism evidence="1 2">
    <name type="scientific">Metabacillus arenae</name>
    <dbReference type="NCBI Taxonomy" id="2771434"/>
    <lineage>
        <taxon>Bacteria</taxon>
        <taxon>Bacillati</taxon>
        <taxon>Bacillota</taxon>
        <taxon>Bacilli</taxon>
        <taxon>Bacillales</taxon>
        <taxon>Bacillaceae</taxon>
        <taxon>Metabacillus</taxon>
    </lineage>
</organism>
<name>A0A926RYN8_9BACI</name>